<protein>
    <submittedName>
        <fullName evidence="1">Uncharacterized protein</fullName>
    </submittedName>
</protein>
<comment type="caution">
    <text evidence="1">The sequence shown here is derived from an EMBL/GenBank/DDBJ whole genome shotgun (WGS) entry which is preliminary data.</text>
</comment>
<dbReference type="Proteomes" id="UP001239111">
    <property type="component" value="Chromosome 1"/>
</dbReference>
<proteinExistence type="predicted"/>
<organism evidence="1 2">
    <name type="scientific">Eretmocerus hayati</name>
    <dbReference type="NCBI Taxonomy" id="131215"/>
    <lineage>
        <taxon>Eukaryota</taxon>
        <taxon>Metazoa</taxon>
        <taxon>Ecdysozoa</taxon>
        <taxon>Arthropoda</taxon>
        <taxon>Hexapoda</taxon>
        <taxon>Insecta</taxon>
        <taxon>Pterygota</taxon>
        <taxon>Neoptera</taxon>
        <taxon>Endopterygota</taxon>
        <taxon>Hymenoptera</taxon>
        <taxon>Apocrita</taxon>
        <taxon>Proctotrupomorpha</taxon>
        <taxon>Chalcidoidea</taxon>
        <taxon>Aphelinidae</taxon>
        <taxon>Aphelininae</taxon>
        <taxon>Eretmocerus</taxon>
    </lineage>
</organism>
<dbReference type="EMBL" id="CM056741">
    <property type="protein sequence ID" value="KAJ8683651.1"/>
    <property type="molecule type" value="Genomic_DNA"/>
</dbReference>
<reference evidence="1" key="1">
    <citation type="submission" date="2023-04" db="EMBL/GenBank/DDBJ databases">
        <title>A chromosome-level genome assembly of the parasitoid wasp Eretmocerus hayati.</title>
        <authorList>
            <person name="Zhong Y."/>
            <person name="Liu S."/>
            <person name="Liu Y."/>
        </authorList>
    </citation>
    <scope>NUCLEOTIDE SEQUENCE</scope>
    <source>
        <strain evidence="1">ZJU_SS_LIU_2023</strain>
    </source>
</reference>
<accession>A0ACC2PLF8</accession>
<sequence length="1835" mass="202852">MAAIEEKRRMSGTKVSAIANIFQSKPQLDNFSHKLNKALNEGTKETVIPKDSPTQVTVVRTESHVARFNNARALFEKLGEENKSFRVDRVIKGNGRGIRSRSSSANSGSGCTSPVHSPLAQSPSLGSREHLNSWSVSVPTLNAEHHFENGNGHTPDLSDKYKLNSSDTKCENNYRRKKIPEDRFERHEKPERRLNPKELIEKQKNWTSHFSKSRANRYNSDPNKSLVQTSLIENSGKFGAGEDNVTRRNASGDNDSKFNRRASDITVTSAVRSSSFCADRPPLAVSPPPPPLPVRNSSAQETKKERPVSITCDPISPDYVEYATVYKSKKQTPEEPSPIKTEFNEMPEYAVVQKNVSGSKKGDNVASANLAGKVPNDQLTEISKSNSVNAHDSDVSHQSEGINMNNSIRDKGLLSAPDQAINNSAPVISPAKTSEWKNQWLAKNDEILRNVSELNNPQEKIAKDDANNEPDWIKSCINESQGTINDPEPPEIKSPESEFRSLSGGPDSASSSMSSPSSPSKDSKEEKAEKEISEKLQTNNRIYDSEKQSIKDTLEDTKEYLDNDSKLTDLSIFNDTDTATVIRRPHGRSESTESEDQSSPRSIAEKFVAEDHEDDVVNSPSDRSTSKENDAKVKASSRNLENNRQKILFPKNSVFKSNHNNDPDEKNKCSNEDLSAIQEKPRSDQLTKTYQCSLNAEKTSKDPVSSRNVSVDSNISTINQLIKSSDDQFQTTWEEQKHKADYLANCSTESISNLYGTGAIENIPKNEKDVQEKEKKLYNSYKGNELQSSEEVTISGQPISAMKNIEESISKKTQSVTIPSHTLDSARETSITKQRSDSEISKTTAEKSHDTANISINANGNVLEDKVITNDHREREKEDTENVADWMSDVVSVPDASLVSSTTQDYSLSCRSRSDLTINSLTESQIDSVTGSESELLGSVSSLNTTNDDTETETQEGFTPVPGKIVLVENGVHYYEDGHFWMEVAGLPESEDDEDDIPPSPLPKKSSLVSFDVGPIRVYSTHSVNDYDRRNEDVDPVAASAEYELEKRVEKMEVFPVELMKGPEGLGLSIIGMGVGADAGLEKLGIFVKTITEKGAAAREGRIQVNDQIVEVDGKSLVGVTQAYAASVLRNTSGLVRFIIGRERDPKNSEVAMLIKQSLQADKEREHQANLINAQRRYDTSSNDHLSGRESQASSCTEELTKPVIPGSPAMSSCSEGEPPHSPIENYNRSRSPIISSSMQGQLSNQNDVDSLRRLLQEKQNKLAIAEDETNKLRAKLVELESNGASSEEYAVKLRESGLKLHESERVLSTTRQDLMNVREMLSQVTNQNSILQQKYARARRAARELRADINSRDEFYQQLLQEKDTEYNALVKSLKDRVITLEVELTDIQKRFGLPVRLPYDATTAKIVTPQLSRRQLPPPPSSANSQLSDTETSDLSSPDDGDKTATVERKLPLPIPVKEELDQAIPAHCLLDNSAGKSKAELASRGGLANRQLPKRSGGLSNSSSDYGLDESGDNTDEDSSKNGASQDSSTRSPIESVSKQSNLSSYSSSSSISSQKGKHIDSIHSTMIRQHSTISSQVRALTEQSWQSSQKGPPASLAEQLKQVLAERERRLGSLDMSSSRESSGDFSELSNQQTNDPTLVTNHLVEEIRQAVSEASRRGKKSNVAGSLGTGHVSWRRTGGSPSSLSSGGSVSPTMNDPNSSKNSSTEKLLSDSGDVWLPPHSSDFGVDHDKRPHFWQKEMITDWSKEHVYQWLVGIGLEVLAPRFMEAGINGLSLLRLDSRDLKTLGVAGDDKTNMKRKLKDLRAQSERERKERKEIERIKRKAEKAAKKK</sequence>
<evidence type="ECO:0000313" key="1">
    <source>
        <dbReference type="EMBL" id="KAJ8683651.1"/>
    </source>
</evidence>
<evidence type="ECO:0000313" key="2">
    <source>
        <dbReference type="Proteomes" id="UP001239111"/>
    </source>
</evidence>
<name>A0ACC2PLF8_9HYME</name>
<keyword evidence="2" id="KW-1185">Reference proteome</keyword>
<gene>
    <name evidence="1" type="ORF">QAD02_019443</name>
</gene>